<name>A0A8S0U3N5_OLEEU</name>
<dbReference type="AlphaFoldDB" id="A0A8S0U3N5"/>
<reference evidence="1 2" key="1">
    <citation type="submission" date="2019-12" db="EMBL/GenBank/DDBJ databases">
        <authorList>
            <person name="Alioto T."/>
            <person name="Alioto T."/>
            <person name="Gomez Garrido J."/>
        </authorList>
    </citation>
    <scope>NUCLEOTIDE SEQUENCE [LARGE SCALE GENOMIC DNA]</scope>
</reference>
<comment type="caution">
    <text evidence="1">The sequence shown here is derived from an EMBL/GenBank/DDBJ whole genome shotgun (WGS) entry which is preliminary data.</text>
</comment>
<dbReference type="EMBL" id="CACTIH010007439">
    <property type="protein sequence ID" value="CAA3013509.1"/>
    <property type="molecule type" value="Genomic_DNA"/>
</dbReference>
<dbReference type="Proteomes" id="UP000594638">
    <property type="component" value="Unassembled WGS sequence"/>
</dbReference>
<evidence type="ECO:0000313" key="2">
    <source>
        <dbReference type="Proteomes" id="UP000594638"/>
    </source>
</evidence>
<dbReference type="Gramene" id="OE9A114184T1">
    <property type="protein sequence ID" value="OE9A114184C1"/>
    <property type="gene ID" value="OE9A114184"/>
</dbReference>
<keyword evidence="2" id="KW-1185">Reference proteome</keyword>
<evidence type="ECO:0000313" key="1">
    <source>
        <dbReference type="EMBL" id="CAA3013509.1"/>
    </source>
</evidence>
<proteinExistence type="predicted"/>
<organism evidence="1 2">
    <name type="scientific">Olea europaea subsp. europaea</name>
    <dbReference type="NCBI Taxonomy" id="158383"/>
    <lineage>
        <taxon>Eukaryota</taxon>
        <taxon>Viridiplantae</taxon>
        <taxon>Streptophyta</taxon>
        <taxon>Embryophyta</taxon>
        <taxon>Tracheophyta</taxon>
        <taxon>Spermatophyta</taxon>
        <taxon>Magnoliopsida</taxon>
        <taxon>eudicotyledons</taxon>
        <taxon>Gunneridae</taxon>
        <taxon>Pentapetalae</taxon>
        <taxon>asterids</taxon>
        <taxon>lamiids</taxon>
        <taxon>Lamiales</taxon>
        <taxon>Oleaceae</taxon>
        <taxon>Oleeae</taxon>
        <taxon>Olea</taxon>
    </lineage>
</organism>
<accession>A0A8S0U3N5</accession>
<gene>
    <name evidence="1" type="ORF">OLEA9_A114184</name>
</gene>
<sequence length="207" mass="23174">MKYERDDIYFESKRTCFSLRTVVKSSAQNSTVTAHSCGPIVQAEQTSVLPSNSTNQQCSCLKTEQGTPKVNDSYLSNINCQGSQSGSIDQSFHVDDDSDLCVLEEMSAPSFVNPTSASAKLVSASHLSTSRDPLSHTVMGHSSLRQNDERFIYRVALRDLSQPKSEATPPDGLLSVPPLRHQVWNFFYRFVFQNNTDSMYLFCFYSK</sequence>
<protein>
    <submittedName>
        <fullName evidence="1">Uncharacterized protein</fullName>
    </submittedName>
</protein>